<organism evidence="2 3">
    <name type="scientific">Oleispira antarctica</name>
    <dbReference type="NCBI Taxonomy" id="188908"/>
    <lineage>
        <taxon>Bacteria</taxon>
        <taxon>Pseudomonadati</taxon>
        <taxon>Pseudomonadota</taxon>
        <taxon>Gammaproteobacteria</taxon>
        <taxon>Oceanospirillales</taxon>
        <taxon>Oceanospirillaceae</taxon>
        <taxon>Oleispira</taxon>
    </lineage>
</organism>
<name>A0A1Y5HC45_OLEAN</name>
<accession>A0A1Y5HC45</accession>
<feature type="transmembrane region" description="Helical" evidence="1">
    <location>
        <begin position="15"/>
        <end position="40"/>
    </location>
</feature>
<dbReference type="Proteomes" id="UP000227088">
    <property type="component" value="Unassembled WGS sequence"/>
</dbReference>
<keyword evidence="1" id="KW-0472">Membrane</keyword>
<gene>
    <name evidence="2" type="ORF">A9R00_12600</name>
</gene>
<feature type="transmembrane region" description="Helical" evidence="1">
    <location>
        <begin position="46"/>
        <end position="66"/>
    </location>
</feature>
<protein>
    <submittedName>
        <fullName evidence="2">Uncharacterized protein</fullName>
    </submittedName>
</protein>
<keyword evidence="1" id="KW-1133">Transmembrane helix</keyword>
<evidence type="ECO:0000313" key="3">
    <source>
        <dbReference type="Proteomes" id="UP000227088"/>
    </source>
</evidence>
<sequence>MNWLKQKLRSTTSQIIAAILGALICTITLTISITLVWPFGDTVEQIFAGGTFFFIFWAALFYWAMLAPRGTRAWLRMLSILIPAMALDAMMLIAPLT</sequence>
<evidence type="ECO:0000313" key="2">
    <source>
        <dbReference type="EMBL" id="OUS34247.1"/>
    </source>
</evidence>
<comment type="caution">
    <text evidence="2">The sequence shown here is derived from an EMBL/GenBank/DDBJ whole genome shotgun (WGS) entry which is preliminary data.</text>
</comment>
<feature type="transmembrane region" description="Helical" evidence="1">
    <location>
        <begin position="73"/>
        <end position="94"/>
    </location>
</feature>
<dbReference type="EMBL" id="MABE01000720">
    <property type="protein sequence ID" value="OUS34247.1"/>
    <property type="molecule type" value="Genomic_DNA"/>
</dbReference>
<proteinExistence type="predicted"/>
<keyword evidence="1" id="KW-0812">Transmembrane</keyword>
<dbReference type="AlphaFoldDB" id="A0A1Y5HC45"/>
<evidence type="ECO:0000256" key="1">
    <source>
        <dbReference type="SAM" id="Phobius"/>
    </source>
</evidence>
<reference evidence="3" key="1">
    <citation type="journal article" date="2017" name="Proc. Natl. Acad. Sci. U.S.A.">
        <title>Simulation of Deepwater Horizon oil plume reveals substrate specialization within a complex community of hydrocarbon degraders.</title>
        <authorList>
            <person name="Hu P."/>
            <person name="Dubinsky E.A."/>
            <person name="Probst A.J."/>
            <person name="Wang J."/>
            <person name="Sieber C.M.K."/>
            <person name="Tom L.M."/>
            <person name="Gardinali P."/>
            <person name="Banfield J.F."/>
            <person name="Atlas R.M."/>
            <person name="Andersen G.L."/>
        </authorList>
    </citation>
    <scope>NUCLEOTIDE SEQUENCE [LARGE SCALE GENOMIC DNA]</scope>
</reference>